<dbReference type="RefSeq" id="WP_102244926.1">
    <property type="nucleotide sequence ID" value="NZ_CP025704.1"/>
</dbReference>
<reference evidence="1 2" key="1">
    <citation type="submission" date="2018-01" db="EMBL/GenBank/DDBJ databases">
        <title>Complete genome sequence of Bacteriovorax stolpii DSM12778.</title>
        <authorList>
            <person name="Tang B."/>
            <person name="Chang J."/>
        </authorList>
    </citation>
    <scope>NUCLEOTIDE SEQUENCE [LARGE SCALE GENOMIC DNA]</scope>
    <source>
        <strain evidence="1 2">DSM 12778</strain>
    </source>
</reference>
<dbReference type="KEGG" id="bsto:C0V70_16275"/>
<dbReference type="AlphaFoldDB" id="A0A2K9NX38"/>
<protein>
    <submittedName>
        <fullName evidence="1">Uncharacterized protein</fullName>
    </submittedName>
</protein>
<keyword evidence="2" id="KW-1185">Reference proteome</keyword>
<evidence type="ECO:0000313" key="1">
    <source>
        <dbReference type="EMBL" id="AUN99635.1"/>
    </source>
</evidence>
<dbReference type="EMBL" id="CP025704">
    <property type="protein sequence ID" value="AUN99635.1"/>
    <property type="molecule type" value="Genomic_DNA"/>
</dbReference>
<gene>
    <name evidence="1" type="ORF">C0V70_16275</name>
</gene>
<name>A0A2K9NX38_BACTC</name>
<organism evidence="1 2">
    <name type="scientific">Bacteriovorax stolpii</name>
    <name type="common">Bdellovibrio stolpii</name>
    <dbReference type="NCBI Taxonomy" id="960"/>
    <lineage>
        <taxon>Bacteria</taxon>
        <taxon>Pseudomonadati</taxon>
        <taxon>Bdellovibrionota</taxon>
        <taxon>Bacteriovoracia</taxon>
        <taxon>Bacteriovoracales</taxon>
        <taxon>Bacteriovoracaceae</taxon>
        <taxon>Bacteriovorax</taxon>
    </lineage>
</organism>
<dbReference type="Proteomes" id="UP000235584">
    <property type="component" value="Chromosome"/>
</dbReference>
<accession>A0A2K9NX38</accession>
<evidence type="ECO:0000313" key="2">
    <source>
        <dbReference type="Proteomes" id="UP000235584"/>
    </source>
</evidence>
<sequence length="334" mass="39138">MKTYKVDLDYEASLFDPRYDEGSAASLKVIREFEYVFFLINQEACHLKNIKQYDDNYLKHLKSLGFSIPSFAPDEKAFTYWWSHRHERELEKELNSKLTSVEIAKERGWGFWQGKIAESVEDVLSHLKTHPNIKHWIIKRPHSFSGIGHYYFSADQVNVETLKKILVEKVLLEPVYQRVFDIGTTFIIHNGEIKRQFMVENFNSQSGGFKGGAGASNVDKFKKYIQEKYHFSLNELEKITLEIARVYLNKGALFNVQIDSFVYQEEGRLKLYPLVEVNYRKTMGLVIQSLADKYSEAHHVEWKVLSSKEVTNEMDSWIKVSPEGNHFRSFYKAF</sequence>
<proteinExistence type="predicted"/>